<proteinExistence type="predicted"/>
<reference evidence="1 2" key="1">
    <citation type="submission" date="2016-10" db="EMBL/GenBank/DDBJ databases">
        <authorList>
            <person name="Varghese N."/>
            <person name="Submissions S."/>
        </authorList>
    </citation>
    <scope>NUCLEOTIDE SEQUENCE [LARGE SCALE GENOMIC DNA]</scope>
    <source>
        <strain evidence="1 2">CGMCC 1.6501</strain>
    </source>
</reference>
<dbReference type="Proteomes" id="UP000183090">
    <property type="component" value="Unassembled WGS sequence"/>
</dbReference>
<evidence type="ECO:0000313" key="2">
    <source>
        <dbReference type="Proteomes" id="UP000183090"/>
    </source>
</evidence>
<accession>A0AA94HGE7</accession>
<gene>
    <name evidence="1" type="ORF">SAMN05216235_2019</name>
</gene>
<evidence type="ECO:0000313" key="1">
    <source>
        <dbReference type="EMBL" id="SFK84202.1"/>
    </source>
</evidence>
<dbReference type="AlphaFoldDB" id="A0AA94HGE7"/>
<protein>
    <submittedName>
        <fullName evidence="1">Uncharacterized protein</fullName>
    </submittedName>
</protein>
<comment type="caution">
    <text evidence="1">The sequence shown here is derived from an EMBL/GenBank/DDBJ whole genome shotgun (WGS) entry which is preliminary data.</text>
</comment>
<organism evidence="1 2">
    <name type="scientific">Salinicoccus halodurans</name>
    <dbReference type="NCBI Taxonomy" id="407035"/>
    <lineage>
        <taxon>Bacteria</taxon>
        <taxon>Bacillati</taxon>
        <taxon>Bacillota</taxon>
        <taxon>Bacilli</taxon>
        <taxon>Bacillales</taxon>
        <taxon>Staphylococcaceae</taxon>
        <taxon>Salinicoccus</taxon>
    </lineage>
</organism>
<sequence>MTVSKGTLHLILSPIQTLTVGFRLALNQPHRKKTVRVAGSL</sequence>
<dbReference type="EMBL" id="FOTB01000004">
    <property type="protein sequence ID" value="SFK84202.1"/>
    <property type="molecule type" value="Genomic_DNA"/>
</dbReference>
<name>A0AA94HGE7_9STAP</name>